<dbReference type="GeneID" id="92379347"/>
<evidence type="ECO:0000313" key="2">
    <source>
        <dbReference type="Proteomes" id="UP000195570"/>
    </source>
</evidence>
<dbReference type="AlphaFoldDB" id="A0A1G4I094"/>
<proteinExistence type="predicted"/>
<protein>
    <submittedName>
        <fullName evidence="1">Uncharacterized protein</fullName>
    </submittedName>
</protein>
<comment type="caution">
    <text evidence="1">The sequence shown here is derived from an EMBL/GenBank/DDBJ whole genome shotgun (WGS) entry which is preliminary data.</text>
</comment>
<dbReference type="Proteomes" id="UP000195570">
    <property type="component" value="Unassembled WGS sequence"/>
</dbReference>
<sequence length="145" mass="17155">MVLFSTYRSSRLVSKEFLHGPVMRFRALGEYYFQRAWNGTLNWALPGEYRLYAVMIPFIYFYHRWHNDHTLDRDHVEKAMIMRWGGTLEDVRKLSAKDQLRVRCFTDIEKLYSAYGPKDTYLQPPGDTLPGKDFYRKAGGAQAHH</sequence>
<dbReference type="RefSeq" id="XP_067076609.1">
    <property type="nucleotide sequence ID" value="XM_067220508.1"/>
</dbReference>
<keyword evidence="2" id="KW-1185">Reference proteome</keyword>
<name>A0A1G4I094_TRYEQ</name>
<dbReference type="EMBL" id="CZPT02000193">
    <property type="protein sequence ID" value="SCU64926.1"/>
    <property type="molecule type" value="Genomic_DNA"/>
</dbReference>
<reference evidence="1" key="1">
    <citation type="submission" date="2016-09" db="EMBL/GenBank/DDBJ databases">
        <authorList>
            <person name="Hebert L."/>
            <person name="Moumen B."/>
        </authorList>
    </citation>
    <scope>NUCLEOTIDE SEQUENCE [LARGE SCALE GENOMIC DNA]</scope>
    <source>
        <strain evidence="1">OVI</strain>
    </source>
</reference>
<evidence type="ECO:0000313" key="1">
    <source>
        <dbReference type="EMBL" id="SCU64926.1"/>
    </source>
</evidence>
<dbReference type="SMR" id="A0A1G4I094"/>
<dbReference type="VEuPathDB" id="TriTrypDB:TEOVI_000540700"/>
<accession>A0A1G4I094</accession>
<gene>
    <name evidence="1" type="ORF">TEOVI_000540700</name>
</gene>
<organism evidence="1 2">
    <name type="scientific">Trypanosoma equiperdum</name>
    <dbReference type="NCBI Taxonomy" id="5694"/>
    <lineage>
        <taxon>Eukaryota</taxon>
        <taxon>Discoba</taxon>
        <taxon>Euglenozoa</taxon>
        <taxon>Kinetoplastea</taxon>
        <taxon>Metakinetoplastina</taxon>
        <taxon>Trypanosomatida</taxon>
        <taxon>Trypanosomatidae</taxon>
        <taxon>Trypanosoma</taxon>
    </lineage>
</organism>